<evidence type="ECO:0000313" key="2">
    <source>
        <dbReference type="EMBL" id="EFF8957216.1"/>
    </source>
</evidence>
<comment type="caution">
    <text evidence="2">The sequence shown here is derived from an EMBL/GenBank/DDBJ whole genome shotgun (WGS) entry which is preliminary data.</text>
</comment>
<evidence type="ECO:0000313" key="3">
    <source>
        <dbReference type="Proteomes" id="UP000524010"/>
    </source>
</evidence>
<feature type="region of interest" description="Disordered" evidence="1">
    <location>
        <begin position="1"/>
        <end position="33"/>
    </location>
</feature>
<keyword evidence="2" id="KW-0176">Collagen</keyword>
<sequence>QGPKGEKGDPGPRGERGETGPMGPPGASDGKSRVVGIRLGNKQTYAPQTDSTTWAVDLDIGAMITGIGGYNDGNKTLIDRVSYRPLQVTFDGSQWRTVSVGEYVSSGASGFEYFPL</sequence>
<feature type="compositionally biased region" description="Basic and acidic residues" evidence="1">
    <location>
        <begin position="1"/>
        <end position="18"/>
    </location>
</feature>
<gene>
    <name evidence="2" type="ORF">BTB68_005320</name>
</gene>
<dbReference type="Proteomes" id="UP000524010">
    <property type="component" value="Unassembled WGS sequence"/>
</dbReference>
<dbReference type="AlphaFoldDB" id="A0A8S7P3S5"/>
<reference evidence="2 3" key="1">
    <citation type="submission" date="2020-02" db="EMBL/GenBank/DDBJ databases">
        <authorList>
            <consortium name="PulseNet: The National Subtyping Network for Foodborne Disease Surveillance"/>
            <person name="Tarr C.L."/>
            <person name="Trees E."/>
            <person name="Katz L.S."/>
            <person name="Carleton-Romer H.A."/>
            <person name="Stroika S."/>
            <person name="Kucerova Z."/>
            <person name="Roache K.F."/>
            <person name="Sabol A.L."/>
            <person name="Besser J."/>
            <person name="Gerner-Smidt P."/>
        </authorList>
    </citation>
    <scope>NUCLEOTIDE SEQUENCE [LARGE SCALE GENOMIC DNA]</scope>
    <source>
        <strain evidence="2 3">PNUSAE005278</strain>
    </source>
</reference>
<protein>
    <submittedName>
        <fullName evidence="2">Collagen-like protein</fullName>
    </submittedName>
</protein>
<proteinExistence type="predicted"/>
<accession>A0A8S7P3S5</accession>
<dbReference type="Gene3D" id="1.20.5.320">
    <property type="entry name" value="6-Phosphogluconate Dehydrogenase, domain 3"/>
    <property type="match status" value="1"/>
</dbReference>
<dbReference type="EMBL" id="AASRHK010000174">
    <property type="protein sequence ID" value="EFF8957216.1"/>
    <property type="molecule type" value="Genomic_DNA"/>
</dbReference>
<organism evidence="2 3">
    <name type="scientific">Escherichia coli</name>
    <dbReference type="NCBI Taxonomy" id="562"/>
    <lineage>
        <taxon>Bacteria</taxon>
        <taxon>Pseudomonadati</taxon>
        <taxon>Pseudomonadota</taxon>
        <taxon>Gammaproteobacteria</taxon>
        <taxon>Enterobacterales</taxon>
        <taxon>Enterobacteriaceae</taxon>
        <taxon>Escherichia</taxon>
    </lineage>
</organism>
<name>A0A8S7P3S5_ECOLX</name>
<evidence type="ECO:0000256" key="1">
    <source>
        <dbReference type="SAM" id="MobiDB-lite"/>
    </source>
</evidence>
<feature type="non-terminal residue" evidence="2">
    <location>
        <position position="1"/>
    </location>
</feature>